<dbReference type="AlphaFoldDB" id="A0A6A3HJW8"/>
<feature type="compositionally biased region" description="Polar residues" evidence="1">
    <location>
        <begin position="161"/>
        <end position="177"/>
    </location>
</feature>
<evidence type="ECO:0000313" key="3">
    <source>
        <dbReference type="Proteomes" id="UP000429607"/>
    </source>
</evidence>
<evidence type="ECO:0000256" key="1">
    <source>
        <dbReference type="SAM" id="MobiDB-lite"/>
    </source>
</evidence>
<gene>
    <name evidence="2" type="ORF">PR001_g27641</name>
</gene>
<dbReference type="Proteomes" id="UP000429607">
    <property type="component" value="Unassembled WGS sequence"/>
</dbReference>
<dbReference type="EMBL" id="QXFV01004561">
    <property type="protein sequence ID" value="KAE8968954.1"/>
    <property type="molecule type" value="Genomic_DNA"/>
</dbReference>
<sequence length="188" mass="19754">MILCHVSAERTVDDEPAVDRVEYPTPRKILARPRDPVTTECEDAIKNRGRAVATCASRSGIPPAEGIPDAGLESDQPHVEICVDTDRPTEEASAAAGTPEALATTAEDCAVSGERQDDSAQSDDVSDGKPMRELGLQAEETPRFPAQDATKKIPLEGCRASASTPTPDTIPQGSPGQASEDPGPDPDP</sequence>
<feature type="region of interest" description="Disordered" evidence="1">
    <location>
        <begin position="56"/>
        <end position="188"/>
    </location>
</feature>
<accession>A0A6A3HJW8</accession>
<proteinExistence type="predicted"/>
<evidence type="ECO:0000313" key="2">
    <source>
        <dbReference type="EMBL" id="KAE8968954.1"/>
    </source>
</evidence>
<reference evidence="2 3" key="1">
    <citation type="submission" date="2018-09" db="EMBL/GenBank/DDBJ databases">
        <title>Genomic investigation of the strawberry pathogen Phytophthora fragariae indicates pathogenicity is determined by transcriptional variation in three key races.</title>
        <authorList>
            <person name="Adams T.M."/>
            <person name="Armitage A.D."/>
            <person name="Sobczyk M.K."/>
            <person name="Bates H.J."/>
            <person name="Dunwell J.M."/>
            <person name="Nellist C.F."/>
            <person name="Harrison R.J."/>
        </authorList>
    </citation>
    <scope>NUCLEOTIDE SEQUENCE [LARGE SCALE GENOMIC DNA]</scope>
    <source>
        <strain evidence="2 3">SCRP249</strain>
    </source>
</reference>
<protein>
    <submittedName>
        <fullName evidence="2">Uncharacterized protein</fullName>
    </submittedName>
</protein>
<name>A0A6A3HJW8_9STRA</name>
<comment type="caution">
    <text evidence="2">The sequence shown here is derived from an EMBL/GenBank/DDBJ whole genome shotgun (WGS) entry which is preliminary data.</text>
</comment>
<organism evidence="2 3">
    <name type="scientific">Phytophthora rubi</name>
    <dbReference type="NCBI Taxonomy" id="129364"/>
    <lineage>
        <taxon>Eukaryota</taxon>
        <taxon>Sar</taxon>
        <taxon>Stramenopiles</taxon>
        <taxon>Oomycota</taxon>
        <taxon>Peronosporomycetes</taxon>
        <taxon>Peronosporales</taxon>
        <taxon>Peronosporaceae</taxon>
        <taxon>Phytophthora</taxon>
    </lineage>
</organism>